<keyword evidence="2" id="KW-0244">Early protein</keyword>
<organism evidence="4 5">
    <name type="scientific">Macropodid alphaherpesvirus 4</name>
    <dbReference type="NCBI Taxonomy" id="2762721"/>
    <lineage>
        <taxon>Viruses</taxon>
        <taxon>Duplodnaviria</taxon>
        <taxon>Heunggongvirae</taxon>
        <taxon>Peploviricota</taxon>
        <taxon>Herviviricetes</taxon>
        <taxon>Herpesvirales</taxon>
        <taxon>Orthoherpesviridae</taxon>
        <taxon>Alphaherpesvirinae</taxon>
        <taxon>Simplexvirus</taxon>
        <taxon>Simplexvirus macropodidalpha4</taxon>
    </lineage>
</organism>
<sequence>MSPRIIEKSYEDETLRKQRSALFAEWFLSMIDFEDEDSDDGLGEGAERPGNRADDEDEDDEDEDDEDEDDEDEDDEDEDDEDEDDEDEDDEDEDDEDEDDEDEDGRRKKSSINAAVLEFLDLEAKEVGVGSHDAEEDDDYYARYEVFSEDDSDEDGKEDQKDSNQPGSVLPDLISDIPESSPKCDSRSCGENSDDGLADEPVARTRKRKKWHVVESSSDSDETAEELESSPKPRKIRKRLRRHLDVEDDNPISDQRNGAEGGQEMLGSDAHTQEDGGSRGQVSDNGPTWLGLQQTINQLFRVLRNSANATTQADRLRDVVLEAYMLGYSRRRLDTSGWGALLQTTGLRGAVDQNAVESVERQHGGSGPTESLSHLLGKTYGVCKTGGDTELSDVDSEASTIVTRPKRARKTSKMAAPLDEESRMGGPSSDLSARRSVDFSPSTSTQPWPSMVVADTDSTDPWSQGSGQPYPVFKTNKGCCEMQFHTPR</sequence>
<evidence type="ECO:0000256" key="1">
    <source>
        <dbReference type="ARBA" id="ARBA00007003"/>
    </source>
</evidence>
<feature type="compositionally biased region" description="Basic residues" evidence="3">
    <location>
        <begin position="232"/>
        <end position="242"/>
    </location>
</feature>
<feature type="region of interest" description="Disordered" evidence="3">
    <location>
        <begin position="35"/>
        <end position="113"/>
    </location>
</feature>
<feature type="compositionally biased region" description="Acidic residues" evidence="3">
    <location>
        <begin position="147"/>
        <end position="157"/>
    </location>
</feature>
<protein>
    <submittedName>
        <fullName evidence="4">ICP22</fullName>
    </submittedName>
</protein>
<dbReference type="Pfam" id="PF02479">
    <property type="entry name" value="Herpes_IE68"/>
    <property type="match status" value="1"/>
</dbReference>
<dbReference type="Proteomes" id="UP001148675">
    <property type="component" value="Segment"/>
</dbReference>
<evidence type="ECO:0000313" key="4">
    <source>
        <dbReference type="EMBL" id="QOD40147.1"/>
    </source>
</evidence>
<accession>A0A7L7YUR6</accession>
<dbReference type="KEGG" id="vg:80540474"/>
<feature type="compositionally biased region" description="Acidic residues" evidence="3">
    <location>
        <begin position="54"/>
        <end position="103"/>
    </location>
</feature>
<proteinExistence type="inferred from homology"/>
<gene>
    <name evidence="4" type="primary">US1</name>
</gene>
<feature type="compositionally biased region" description="Polar residues" evidence="3">
    <location>
        <begin position="439"/>
        <end position="448"/>
    </location>
</feature>
<dbReference type="EMBL" id="MT900474">
    <property type="protein sequence ID" value="QOD40147.1"/>
    <property type="molecule type" value="Genomic_DNA"/>
</dbReference>
<feature type="compositionally biased region" description="Acidic residues" evidence="3">
    <location>
        <begin position="218"/>
        <end position="228"/>
    </location>
</feature>
<keyword evidence="5" id="KW-1185">Reference proteome</keyword>
<dbReference type="GO" id="GO:0010468">
    <property type="term" value="P:regulation of gene expression"/>
    <property type="evidence" value="ECO:0007669"/>
    <property type="project" value="InterPro"/>
</dbReference>
<dbReference type="InterPro" id="IPR003403">
    <property type="entry name" value="IE68"/>
</dbReference>
<feature type="region of interest" description="Disordered" evidence="3">
    <location>
        <begin position="392"/>
        <end position="475"/>
    </location>
</feature>
<feature type="region of interest" description="Disordered" evidence="3">
    <location>
        <begin position="126"/>
        <end position="288"/>
    </location>
</feature>
<dbReference type="RefSeq" id="YP_010801718.1">
    <property type="nucleotide sequence ID" value="NC_076968.1"/>
</dbReference>
<dbReference type="GeneID" id="80540474"/>
<comment type="similarity">
    <text evidence="1">Belongs to the herpesviridae ICP22 family.</text>
</comment>
<evidence type="ECO:0000256" key="2">
    <source>
        <dbReference type="ARBA" id="ARBA00022518"/>
    </source>
</evidence>
<name>A0A7L7YUR6_9ALPH</name>
<evidence type="ECO:0000256" key="3">
    <source>
        <dbReference type="SAM" id="MobiDB-lite"/>
    </source>
</evidence>
<reference evidence="4" key="1">
    <citation type="submission" date="2020-08" db="EMBL/GenBank/DDBJ databases">
        <title>Genome sequences of two marsupial simplex viruses; Macropodid alphaherpesvirus 2 and 4.</title>
        <authorList>
            <person name="Vaz P.K."/>
            <person name="Mahony T."/>
            <person name="Hartley C.A."/>
            <person name="Motha J."/>
            <person name="Devlin J.M."/>
        </authorList>
    </citation>
    <scope>NUCLEOTIDE SEQUENCE</scope>
    <source>
        <strain evidence="4">V3116/09</strain>
    </source>
</reference>
<evidence type="ECO:0000313" key="5">
    <source>
        <dbReference type="Proteomes" id="UP001148675"/>
    </source>
</evidence>